<comment type="caution">
    <text evidence="1">The sequence shown here is derived from an EMBL/GenBank/DDBJ whole genome shotgun (WGS) entry which is preliminary data.</text>
</comment>
<accession>A0ABQ1PU90</accession>
<proteinExistence type="predicted"/>
<keyword evidence="2" id="KW-1185">Reference proteome</keyword>
<gene>
    <name evidence="1" type="ORF">GCM10007216_38130</name>
</gene>
<evidence type="ECO:0000313" key="2">
    <source>
        <dbReference type="Proteomes" id="UP000619534"/>
    </source>
</evidence>
<dbReference type="EMBL" id="BMCJ01000011">
    <property type="protein sequence ID" value="GGD03865.1"/>
    <property type="molecule type" value="Genomic_DNA"/>
</dbReference>
<organism evidence="1 2">
    <name type="scientific">Thalassobacillus devorans</name>
    <dbReference type="NCBI Taxonomy" id="279813"/>
    <lineage>
        <taxon>Bacteria</taxon>
        <taxon>Bacillati</taxon>
        <taxon>Bacillota</taxon>
        <taxon>Bacilli</taxon>
        <taxon>Bacillales</taxon>
        <taxon>Bacillaceae</taxon>
        <taxon>Thalassobacillus</taxon>
    </lineage>
</organism>
<name>A0ABQ1PU90_9BACI</name>
<reference evidence="2" key="1">
    <citation type="journal article" date="2019" name="Int. J. Syst. Evol. Microbiol.">
        <title>The Global Catalogue of Microorganisms (GCM) 10K type strain sequencing project: providing services to taxonomists for standard genome sequencing and annotation.</title>
        <authorList>
            <consortium name="The Broad Institute Genomics Platform"/>
            <consortium name="The Broad Institute Genome Sequencing Center for Infectious Disease"/>
            <person name="Wu L."/>
            <person name="Ma J."/>
        </authorList>
    </citation>
    <scope>NUCLEOTIDE SEQUENCE [LARGE SCALE GENOMIC DNA]</scope>
    <source>
        <strain evidence="2">CCM 7282</strain>
    </source>
</reference>
<sequence length="51" mass="5539">MLIPQESEWFPCPSQSSYGNGPNYLDKDPSVKGGLIVVDEAIAGKEAKIMK</sequence>
<protein>
    <submittedName>
        <fullName evidence="1">Uncharacterized protein</fullName>
    </submittedName>
</protein>
<dbReference type="Proteomes" id="UP000619534">
    <property type="component" value="Unassembled WGS sequence"/>
</dbReference>
<evidence type="ECO:0000313" key="1">
    <source>
        <dbReference type="EMBL" id="GGD03865.1"/>
    </source>
</evidence>